<keyword evidence="3 5" id="KW-0863">Zinc-finger</keyword>
<feature type="region of interest" description="Disordered" evidence="6">
    <location>
        <begin position="547"/>
        <end position="624"/>
    </location>
</feature>
<gene>
    <name evidence="9" type="ORF">DM01DRAFT_1379577</name>
</gene>
<keyword evidence="10" id="KW-1185">Reference proteome</keyword>
<sequence>MASDVKSSDQQLDPSPLQHQCAIDFADDGPVFRATISQLENRTGTLKNNVKRLMKAATLAMEINEQACQADDTFMQALQETPSLEPLFTHFLEKSWQSLSQNRRQMLQSMQTLLLVPLQKLYDYDIKPADSKKRHFEETSKDYYASLAKYLATKPPSSSTSSDTIAAAADLDPASLHQPPDVSNQRRPSTSAGASSPMPPRPSAELCQSPPPTSAVLNKKLLRDQTLRRKSTDLDTKHQAKQGQFDLSRFDYYNYLMDLNGGMKDQEILYMMLAQCRRQYDFYQTIASDMQATRSGMASLANLLAQASSEQQTINKERSEKRRQLQNKLMDQLPPSSATSHPPSSQQPSASPAEPRFSTTSFTHSRLPMSPSVPTVSALSHANPSLAQGAMASPKSFSTSPISNESSALSLCLSPTVLARTSMESEDRRDRTCRRKEGFLFSPSKPSTSTWHKHWCVLSGGQLQEYSNWKRHLEVHNGPIDLRFATVREARSSDRRFVFEIITPQFTRMYQATSYDDMISWIHSITNAIEYALNHSTPADASMLTPQAATLHHQHTSSSCSEDPALASSTQSPHAAIQQNSLLSSVPTSSSPMQKSLSNQSPTVKSPNTREEHRRKSWKDHGRSISSVLQHGLRRKKHHSASLSLGDAYPSLPPVPLSPIARSITPQDLRSILCDSDPSNHFCADCQADNPEWCSINLGVIICIDCSGIHRSMGTHISKVRSLTLDTTSFTVDCVEMLKQLGNGRVNAILEATLTGNKKSLDRQSFIVDKYQHHRYVQPSSSTTPEDDNDAMAANASDATDLLWTALDQDDVYLSLNALLTGANVKARRPSTSTIITLSSMDDHPDEPPLGDEIHLPVLDAQGNVVAGQTNAIRISTRRLSSPSGSDSSFDSSTTNEDMLSTIETALMHPRAVDPTTTAFPAAELLIQNGAPIDFLADRSSFLSPLSIQYINTKFKIRGLAPLPMPVLSSSTAPAPSL</sequence>
<dbReference type="Gene3D" id="2.30.29.30">
    <property type="entry name" value="Pleckstrin-homology domain (PH domain)/Phosphotyrosine-binding domain (PTB)"/>
    <property type="match status" value="1"/>
</dbReference>
<evidence type="ECO:0000259" key="7">
    <source>
        <dbReference type="PROSITE" id="PS50003"/>
    </source>
</evidence>
<evidence type="ECO:0000256" key="5">
    <source>
        <dbReference type="PROSITE-ProRule" id="PRU00288"/>
    </source>
</evidence>
<keyword evidence="2" id="KW-0479">Metal-binding</keyword>
<dbReference type="SMART" id="SM00233">
    <property type="entry name" value="PH"/>
    <property type="match status" value="1"/>
</dbReference>
<feature type="domain" description="Arf-GAP" evidence="8">
    <location>
        <begin position="667"/>
        <end position="784"/>
    </location>
</feature>
<dbReference type="Pfam" id="PF00169">
    <property type="entry name" value="PH"/>
    <property type="match status" value="1"/>
</dbReference>
<dbReference type="InterPro" id="IPR027267">
    <property type="entry name" value="AH/BAR_dom_sf"/>
</dbReference>
<dbReference type="FunFam" id="1.10.220.150:FF:000009">
    <property type="entry name" value="stromal membrane-associated protein 1 isoform X1"/>
    <property type="match status" value="1"/>
</dbReference>
<evidence type="ECO:0000256" key="4">
    <source>
        <dbReference type="ARBA" id="ARBA00022833"/>
    </source>
</evidence>
<dbReference type="STRING" id="101127.A0A1X2GY50"/>
<dbReference type="EMBL" id="MCGT01000001">
    <property type="protein sequence ID" value="ORX63013.1"/>
    <property type="molecule type" value="Genomic_DNA"/>
</dbReference>
<feature type="compositionally biased region" description="Basic and acidic residues" evidence="6">
    <location>
        <begin position="608"/>
        <end position="623"/>
    </location>
</feature>
<feature type="compositionally biased region" description="Polar residues" evidence="6">
    <location>
        <begin position="556"/>
        <end position="580"/>
    </location>
</feature>
<dbReference type="Proteomes" id="UP000242146">
    <property type="component" value="Unassembled WGS sequence"/>
</dbReference>
<feature type="compositionally biased region" description="Low complexity" evidence="6">
    <location>
        <begin position="334"/>
        <end position="355"/>
    </location>
</feature>
<dbReference type="PROSITE" id="PS50003">
    <property type="entry name" value="PH_DOMAIN"/>
    <property type="match status" value="1"/>
</dbReference>
<comment type="caution">
    <text evidence="9">The sequence shown here is derived from an EMBL/GenBank/DDBJ whole genome shotgun (WGS) entry which is preliminary data.</text>
</comment>
<evidence type="ECO:0000313" key="9">
    <source>
        <dbReference type="EMBL" id="ORX63013.1"/>
    </source>
</evidence>
<feature type="compositionally biased region" description="Polar residues" evidence="6">
    <location>
        <begin position="593"/>
        <end position="607"/>
    </location>
</feature>
<dbReference type="SUPFAM" id="SSF103657">
    <property type="entry name" value="BAR/IMD domain-like"/>
    <property type="match status" value="2"/>
</dbReference>
<dbReference type="Gene3D" id="1.10.220.150">
    <property type="entry name" value="Arf GTPase activating protein"/>
    <property type="match status" value="1"/>
</dbReference>
<dbReference type="InterPro" id="IPR038508">
    <property type="entry name" value="ArfGAP_dom_sf"/>
</dbReference>
<dbReference type="InterPro" id="IPR004148">
    <property type="entry name" value="BAR_dom"/>
</dbReference>
<feature type="region of interest" description="Disordered" evidence="6">
    <location>
        <begin position="331"/>
        <end position="377"/>
    </location>
</feature>
<reference evidence="9 10" key="1">
    <citation type="submission" date="2016-07" db="EMBL/GenBank/DDBJ databases">
        <title>Pervasive Adenine N6-methylation of Active Genes in Fungi.</title>
        <authorList>
            <consortium name="DOE Joint Genome Institute"/>
            <person name="Mondo S.J."/>
            <person name="Dannebaum R.O."/>
            <person name="Kuo R.C."/>
            <person name="Labutti K."/>
            <person name="Haridas S."/>
            <person name="Kuo A."/>
            <person name="Salamov A."/>
            <person name="Ahrendt S.R."/>
            <person name="Lipzen A."/>
            <person name="Sullivan W."/>
            <person name="Andreopoulos W.B."/>
            <person name="Clum A."/>
            <person name="Lindquist E."/>
            <person name="Daum C."/>
            <person name="Ramamoorthy G.K."/>
            <person name="Gryganskyi A."/>
            <person name="Culley D."/>
            <person name="Magnuson J.K."/>
            <person name="James T.Y."/>
            <person name="O'Malley M.A."/>
            <person name="Stajich J.E."/>
            <person name="Spatafora J.W."/>
            <person name="Visel A."/>
            <person name="Grigoriev I.V."/>
        </authorList>
    </citation>
    <scope>NUCLEOTIDE SEQUENCE [LARGE SCALE GENOMIC DNA]</scope>
    <source>
        <strain evidence="9 10">NRRL 3301</strain>
    </source>
</reference>
<dbReference type="InterPro" id="IPR045258">
    <property type="entry name" value="ACAP1/2/3-like"/>
</dbReference>
<name>A0A1X2GY50_9FUNG</name>
<proteinExistence type="predicted"/>
<evidence type="ECO:0000313" key="10">
    <source>
        <dbReference type="Proteomes" id="UP000242146"/>
    </source>
</evidence>
<accession>A0A1X2GY50</accession>
<evidence type="ECO:0000256" key="3">
    <source>
        <dbReference type="ARBA" id="ARBA00022771"/>
    </source>
</evidence>
<evidence type="ECO:0000256" key="1">
    <source>
        <dbReference type="ARBA" id="ARBA00022468"/>
    </source>
</evidence>
<dbReference type="SUPFAM" id="SSF57863">
    <property type="entry name" value="ArfGap/RecO-like zinc finger"/>
    <property type="match status" value="1"/>
</dbReference>
<protein>
    <submittedName>
        <fullName evidence="9">ArfGap-domain-containing protein</fullName>
    </submittedName>
</protein>
<evidence type="ECO:0000256" key="6">
    <source>
        <dbReference type="SAM" id="MobiDB-lite"/>
    </source>
</evidence>
<dbReference type="InterPro" id="IPR011993">
    <property type="entry name" value="PH-like_dom_sf"/>
</dbReference>
<evidence type="ECO:0000256" key="2">
    <source>
        <dbReference type="ARBA" id="ARBA00022723"/>
    </source>
</evidence>
<organism evidence="9 10">
    <name type="scientific">Hesseltinella vesiculosa</name>
    <dbReference type="NCBI Taxonomy" id="101127"/>
    <lineage>
        <taxon>Eukaryota</taxon>
        <taxon>Fungi</taxon>
        <taxon>Fungi incertae sedis</taxon>
        <taxon>Mucoromycota</taxon>
        <taxon>Mucoromycotina</taxon>
        <taxon>Mucoromycetes</taxon>
        <taxon>Mucorales</taxon>
        <taxon>Cunninghamellaceae</taxon>
        <taxon>Hesseltinella</taxon>
    </lineage>
</organism>
<dbReference type="AlphaFoldDB" id="A0A1X2GY50"/>
<dbReference type="InterPro" id="IPR001849">
    <property type="entry name" value="PH_domain"/>
</dbReference>
<evidence type="ECO:0000259" key="8">
    <source>
        <dbReference type="PROSITE" id="PS50115"/>
    </source>
</evidence>
<dbReference type="Pfam" id="PF16746">
    <property type="entry name" value="BAR_3"/>
    <property type="match status" value="1"/>
</dbReference>
<dbReference type="Pfam" id="PF01412">
    <property type="entry name" value="ArfGap"/>
    <property type="match status" value="1"/>
</dbReference>
<feature type="compositionally biased region" description="Low complexity" evidence="6">
    <location>
        <begin position="581"/>
        <end position="592"/>
    </location>
</feature>
<dbReference type="SMART" id="SM00105">
    <property type="entry name" value="ArfGap"/>
    <property type="match status" value="1"/>
</dbReference>
<dbReference type="CDD" id="cd08204">
    <property type="entry name" value="ArfGap"/>
    <property type="match status" value="1"/>
</dbReference>
<dbReference type="GO" id="GO:0005737">
    <property type="term" value="C:cytoplasm"/>
    <property type="evidence" value="ECO:0007669"/>
    <property type="project" value="InterPro"/>
</dbReference>
<dbReference type="InterPro" id="IPR037278">
    <property type="entry name" value="ARFGAP/RecO"/>
</dbReference>
<dbReference type="GO" id="GO:0008270">
    <property type="term" value="F:zinc ion binding"/>
    <property type="evidence" value="ECO:0007669"/>
    <property type="project" value="UniProtKB-KW"/>
</dbReference>
<keyword evidence="4" id="KW-0862">Zinc</keyword>
<dbReference type="SUPFAM" id="SSF50729">
    <property type="entry name" value="PH domain-like"/>
    <property type="match status" value="1"/>
</dbReference>
<dbReference type="OrthoDB" id="10266696at2759"/>
<dbReference type="PANTHER" id="PTHR23180">
    <property type="entry name" value="CENTAURIN/ARF"/>
    <property type="match status" value="1"/>
</dbReference>
<keyword evidence="1" id="KW-0343">GTPase activation</keyword>
<dbReference type="PROSITE" id="PS50115">
    <property type="entry name" value="ARFGAP"/>
    <property type="match status" value="1"/>
</dbReference>
<feature type="domain" description="PH" evidence="7">
    <location>
        <begin position="433"/>
        <end position="530"/>
    </location>
</feature>
<feature type="compositionally biased region" description="Polar residues" evidence="6">
    <location>
        <begin position="181"/>
        <end position="194"/>
    </location>
</feature>
<dbReference type="InterPro" id="IPR001164">
    <property type="entry name" value="ArfGAP_dom"/>
</dbReference>
<dbReference type="PANTHER" id="PTHR23180:SF160">
    <property type="entry name" value="ADP-RIBOSYLATION FACTOR GTPASE-ACTIVATING PROTEIN EFFECTOR PROTEIN 1"/>
    <property type="match status" value="1"/>
</dbReference>
<dbReference type="PRINTS" id="PR00405">
    <property type="entry name" value="REVINTRACTNG"/>
</dbReference>
<feature type="region of interest" description="Disordered" evidence="6">
    <location>
        <begin position="173"/>
        <end position="215"/>
    </location>
</feature>
<dbReference type="Gene3D" id="1.20.1270.60">
    <property type="entry name" value="Arfaptin homology (AH) domain/BAR domain"/>
    <property type="match status" value="1"/>
</dbReference>
<dbReference type="FunFam" id="2.30.29.30:FF:000252">
    <property type="entry name" value="ARF GTPase activator (Csx2)"/>
    <property type="match status" value="1"/>
</dbReference>
<dbReference type="GO" id="GO:0005096">
    <property type="term" value="F:GTPase activator activity"/>
    <property type="evidence" value="ECO:0007669"/>
    <property type="project" value="UniProtKB-KW"/>
</dbReference>